<proteinExistence type="predicted"/>
<evidence type="ECO:0000313" key="2">
    <source>
        <dbReference type="Proteomes" id="UP001153076"/>
    </source>
</evidence>
<dbReference type="EMBL" id="JAKOGI010001503">
    <property type="protein sequence ID" value="KAJ8425281.1"/>
    <property type="molecule type" value="Genomic_DNA"/>
</dbReference>
<reference evidence="1" key="1">
    <citation type="submission" date="2022-04" db="EMBL/GenBank/DDBJ databases">
        <title>Carnegiea gigantea Genome sequencing and assembly v2.</title>
        <authorList>
            <person name="Copetti D."/>
            <person name="Sanderson M.J."/>
            <person name="Burquez A."/>
            <person name="Wojciechowski M.F."/>
        </authorList>
    </citation>
    <scope>NUCLEOTIDE SEQUENCE</scope>
    <source>
        <strain evidence="1">SGP5-SGP5p</strain>
        <tissue evidence="1">Aerial part</tissue>
    </source>
</reference>
<protein>
    <submittedName>
        <fullName evidence="1">Uncharacterized protein</fullName>
    </submittedName>
</protein>
<name>A0A9Q1GTU7_9CARY</name>
<dbReference type="AlphaFoldDB" id="A0A9Q1GTU7"/>
<organism evidence="1 2">
    <name type="scientific">Carnegiea gigantea</name>
    <dbReference type="NCBI Taxonomy" id="171969"/>
    <lineage>
        <taxon>Eukaryota</taxon>
        <taxon>Viridiplantae</taxon>
        <taxon>Streptophyta</taxon>
        <taxon>Embryophyta</taxon>
        <taxon>Tracheophyta</taxon>
        <taxon>Spermatophyta</taxon>
        <taxon>Magnoliopsida</taxon>
        <taxon>eudicotyledons</taxon>
        <taxon>Gunneridae</taxon>
        <taxon>Pentapetalae</taxon>
        <taxon>Caryophyllales</taxon>
        <taxon>Cactineae</taxon>
        <taxon>Cactaceae</taxon>
        <taxon>Cactoideae</taxon>
        <taxon>Echinocereeae</taxon>
        <taxon>Carnegiea</taxon>
    </lineage>
</organism>
<sequence length="155" mass="16726">MIHLPVHFGDKTKSKSLEVDFLVVDMPMAYNVILGRPTLHNKMNGREEKIRRGGGLHVGLSTILTLLLLRSLGLSFQRVGGFIPSILALGGRRDKFHLLRVTALNGGPLALIHVVEVPEGVGATLLVALLLSLGRINPSLLQLTLHPLLLALTGV</sequence>
<dbReference type="Proteomes" id="UP001153076">
    <property type="component" value="Unassembled WGS sequence"/>
</dbReference>
<comment type="caution">
    <text evidence="1">The sequence shown here is derived from an EMBL/GenBank/DDBJ whole genome shotgun (WGS) entry which is preliminary data.</text>
</comment>
<keyword evidence="2" id="KW-1185">Reference proteome</keyword>
<evidence type="ECO:0000313" key="1">
    <source>
        <dbReference type="EMBL" id="KAJ8425281.1"/>
    </source>
</evidence>
<gene>
    <name evidence="1" type="ORF">Cgig2_027583</name>
</gene>
<accession>A0A9Q1GTU7</accession>
<dbReference type="OrthoDB" id="1746852at2759"/>